<accession>A0A9P4JTT3</accession>
<evidence type="ECO:0000313" key="3">
    <source>
        <dbReference type="Proteomes" id="UP000799536"/>
    </source>
</evidence>
<protein>
    <submittedName>
        <fullName evidence="2">Uncharacterized protein</fullName>
    </submittedName>
</protein>
<reference evidence="2" key="1">
    <citation type="journal article" date="2020" name="Stud. Mycol.">
        <title>101 Dothideomycetes genomes: a test case for predicting lifestyles and emergence of pathogens.</title>
        <authorList>
            <person name="Haridas S."/>
            <person name="Albert R."/>
            <person name="Binder M."/>
            <person name="Bloem J."/>
            <person name="Labutti K."/>
            <person name="Salamov A."/>
            <person name="Andreopoulos B."/>
            <person name="Baker S."/>
            <person name="Barry K."/>
            <person name="Bills G."/>
            <person name="Bluhm B."/>
            <person name="Cannon C."/>
            <person name="Castanera R."/>
            <person name="Culley D."/>
            <person name="Daum C."/>
            <person name="Ezra D."/>
            <person name="Gonzalez J."/>
            <person name="Henrissat B."/>
            <person name="Kuo A."/>
            <person name="Liang C."/>
            <person name="Lipzen A."/>
            <person name="Lutzoni F."/>
            <person name="Magnuson J."/>
            <person name="Mondo S."/>
            <person name="Nolan M."/>
            <person name="Ohm R."/>
            <person name="Pangilinan J."/>
            <person name="Park H.-J."/>
            <person name="Ramirez L."/>
            <person name="Alfaro M."/>
            <person name="Sun H."/>
            <person name="Tritt A."/>
            <person name="Yoshinaga Y."/>
            <person name="Zwiers L.-H."/>
            <person name="Turgeon B."/>
            <person name="Goodwin S."/>
            <person name="Spatafora J."/>
            <person name="Crous P."/>
            <person name="Grigoriev I."/>
        </authorList>
    </citation>
    <scope>NUCLEOTIDE SEQUENCE</scope>
    <source>
        <strain evidence="2">ATCC 74209</strain>
    </source>
</reference>
<evidence type="ECO:0000313" key="2">
    <source>
        <dbReference type="EMBL" id="KAF2204990.1"/>
    </source>
</evidence>
<feature type="region of interest" description="Disordered" evidence="1">
    <location>
        <begin position="527"/>
        <end position="556"/>
    </location>
</feature>
<comment type="caution">
    <text evidence="2">The sequence shown here is derived from an EMBL/GenBank/DDBJ whole genome shotgun (WGS) entry which is preliminary data.</text>
</comment>
<organism evidence="2 3">
    <name type="scientific">Delitschia confertaspora ATCC 74209</name>
    <dbReference type="NCBI Taxonomy" id="1513339"/>
    <lineage>
        <taxon>Eukaryota</taxon>
        <taxon>Fungi</taxon>
        <taxon>Dikarya</taxon>
        <taxon>Ascomycota</taxon>
        <taxon>Pezizomycotina</taxon>
        <taxon>Dothideomycetes</taxon>
        <taxon>Pleosporomycetidae</taxon>
        <taxon>Pleosporales</taxon>
        <taxon>Delitschiaceae</taxon>
        <taxon>Delitschia</taxon>
    </lineage>
</organism>
<dbReference type="EMBL" id="ML993864">
    <property type="protein sequence ID" value="KAF2204990.1"/>
    <property type="molecule type" value="Genomic_DNA"/>
</dbReference>
<dbReference type="OrthoDB" id="25896at2759"/>
<keyword evidence="3" id="KW-1185">Reference proteome</keyword>
<name>A0A9P4JTT3_9PLEO</name>
<gene>
    <name evidence="2" type="ORF">GQ43DRAFT_437421</name>
</gene>
<dbReference type="Proteomes" id="UP000799536">
    <property type="component" value="Unassembled WGS sequence"/>
</dbReference>
<feature type="compositionally biased region" description="Polar residues" evidence="1">
    <location>
        <begin position="444"/>
        <end position="458"/>
    </location>
</feature>
<feature type="region of interest" description="Disordered" evidence="1">
    <location>
        <begin position="204"/>
        <end position="223"/>
    </location>
</feature>
<feature type="region of interest" description="Disordered" evidence="1">
    <location>
        <begin position="420"/>
        <end position="461"/>
    </location>
</feature>
<dbReference type="AlphaFoldDB" id="A0A9P4JTT3"/>
<sequence length="735" mass="80901">MSGLEVVGAVAAVVSAFHGGAELVAHIKNKHRKRKSEQAYQEKQLQESLETGETQVGQRFAADCKELGDIVKMGDAIACDRLLHIANVMHAEIIRSLQLAIKFENAVLNLTILHEAAITNRKDTIVALDELKQRILIIMPLDRTFATEDGNKQPYPFFAVPNLPSAALDAILDDYVPPAVTIPVPGPEDSKSGLTRFFAMKRNGSQSSTSTSASSQHRPPSAASTINFTPALNHSHLLQTGDTTAGPYVNPGPRASIMKDIDEIISSYQNLNLDGSNRNNLAFLQDPSKRDTLAFLHGPVNRDTIAFLQEEVSRRNTLEILNAGKSNRDTRVLNREALQLLKDLPPTPEEQPTSPQYPAFGRSLLEQMHPAFNYNLPQETHPAFRYTDEYGSSLHQPVDPRYSIAASSVYSDTVPPSLYCDSSSASGSPQSGPEVSPRAPNASMYPQPTQQPSRNDQSGLRAGRTRIRMVLQTPYLPPRSDSTVSPSVPPNDAQLANAHVRLVPSSSTTNSVPLGRSASAVSGVSSISSASSSSLPTIRTNTIRGPTPGREQMMSGRPCKDNNYWGFCKGAWTIREDFKKGMETYTIPGGMYNTIQKWQCKHCKFLGDIYHKQTPGKKKKEQIVNPNINISAVGIKYRWIFLAKCHVKKKTIVPPGQTSKEDTNYGCLICSVEGQVTGVYGNVETLMNHIFMEHARTMSERTLMQAKCILGREARPEEEWDINVPKIDPSQFTPL</sequence>
<feature type="compositionally biased region" description="Low complexity" evidence="1">
    <location>
        <begin position="422"/>
        <end position="433"/>
    </location>
</feature>
<proteinExistence type="predicted"/>
<evidence type="ECO:0000256" key="1">
    <source>
        <dbReference type="SAM" id="MobiDB-lite"/>
    </source>
</evidence>
<feature type="compositionally biased region" description="Polar residues" evidence="1">
    <location>
        <begin position="535"/>
        <end position="544"/>
    </location>
</feature>
<feature type="compositionally biased region" description="Low complexity" evidence="1">
    <location>
        <begin position="205"/>
        <end position="216"/>
    </location>
</feature>